<feature type="domain" description="Small acidic protein-like" evidence="2">
    <location>
        <begin position="425"/>
        <end position="495"/>
    </location>
</feature>
<feature type="compositionally biased region" description="Basic and acidic residues" evidence="1">
    <location>
        <begin position="99"/>
        <end position="198"/>
    </location>
</feature>
<name>A0AA88UN01_9ASTE</name>
<evidence type="ECO:0000313" key="3">
    <source>
        <dbReference type="EMBL" id="KAK2991455.1"/>
    </source>
</evidence>
<dbReference type="EMBL" id="JAVXUO010000519">
    <property type="protein sequence ID" value="KAK2991455.1"/>
    <property type="molecule type" value="Genomic_DNA"/>
</dbReference>
<feature type="non-terminal residue" evidence="3">
    <location>
        <position position="540"/>
    </location>
</feature>
<feature type="compositionally biased region" description="Basic and acidic residues" evidence="1">
    <location>
        <begin position="212"/>
        <end position="308"/>
    </location>
</feature>
<organism evidence="3 4">
    <name type="scientific">Escallonia rubra</name>
    <dbReference type="NCBI Taxonomy" id="112253"/>
    <lineage>
        <taxon>Eukaryota</taxon>
        <taxon>Viridiplantae</taxon>
        <taxon>Streptophyta</taxon>
        <taxon>Embryophyta</taxon>
        <taxon>Tracheophyta</taxon>
        <taxon>Spermatophyta</taxon>
        <taxon>Magnoliopsida</taxon>
        <taxon>eudicotyledons</taxon>
        <taxon>Gunneridae</taxon>
        <taxon>Pentapetalae</taxon>
        <taxon>asterids</taxon>
        <taxon>campanulids</taxon>
        <taxon>Escalloniales</taxon>
        <taxon>Escalloniaceae</taxon>
        <taxon>Escallonia</taxon>
    </lineage>
</organism>
<accession>A0AA88UN01</accession>
<feature type="region of interest" description="Disordered" evidence="1">
    <location>
        <begin position="1"/>
        <end position="335"/>
    </location>
</feature>
<dbReference type="PANTHER" id="PTHR22426:SF2">
    <property type="entry name" value="ARGININE_SERINE-RICH COILED-COIL PROTEIN 2"/>
    <property type="match status" value="1"/>
</dbReference>
<evidence type="ECO:0000259" key="2">
    <source>
        <dbReference type="Pfam" id="PF15477"/>
    </source>
</evidence>
<gene>
    <name evidence="3" type="ORF">RJ640_012063</name>
</gene>
<protein>
    <recommendedName>
        <fullName evidence="2">Small acidic protein-like domain-containing protein</fullName>
    </recommendedName>
</protein>
<comment type="caution">
    <text evidence="3">The sequence shown here is derived from an EMBL/GenBank/DDBJ whole genome shotgun (WGS) entry which is preliminary data.</text>
</comment>
<evidence type="ECO:0000313" key="4">
    <source>
        <dbReference type="Proteomes" id="UP001187471"/>
    </source>
</evidence>
<keyword evidence="4" id="KW-1185">Reference proteome</keyword>
<evidence type="ECO:0000256" key="1">
    <source>
        <dbReference type="SAM" id="MobiDB-lite"/>
    </source>
</evidence>
<dbReference type="AlphaFoldDB" id="A0AA88UN01"/>
<sequence>VLGDMDSNVQSSPSESGSAKAAFRKPSNDAGNRKYRRRSPVSGSNSSGGSPNREHSSSPSPSREERVEISDDRRRRDDGRYLDRDLARSKYGRSSDSYRQSDRQSNRRHDYSRRDKFADEDDRKYPKLSSRSERESRGGTRSDYRRQESEYNRGRDPFRDVDKYSRDRFDGSGHRNRDKDRETSSLEYKKYKDKDSSYERAGSGTRQTSGGGRERDMQKGSGDGRDGKRDYWDRKNDSSPSYEESRGHRNDSASRRDTFGHRLKESSRSNPKEFDDQKYSKEEKYKYDDRDTDRHKERHNREPGEQLDNRITSSSENRESSAKKPKLFSLDKSMDHGNDVPMFAAIADEKRFSTSKQPQEFAGKATSEQDYVKDSDIDAAKVAALKAAELVHKNLVGTTFMSADQKKKLLWGNKKNIAEESAPRWDTSLFSDRERQEKFNKLMGVKGDIKVEHKPENQDGGGLLQAEKQKELQLDLEKQYTAGLRRRDGRTVGLGVHDDDDDAGNPEYWRLMHDDRVAVVKGDGKVAVVVVGSTTFDPLA</sequence>
<dbReference type="Pfam" id="PF15477">
    <property type="entry name" value="SMAP"/>
    <property type="match status" value="1"/>
</dbReference>
<dbReference type="InterPro" id="IPR028124">
    <property type="entry name" value="SMAP_dom"/>
</dbReference>
<feature type="compositionally biased region" description="Low complexity" evidence="1">
    <location>
        <begin position="40"/>
        <end position="51"/>
    </location>
</feature>
<dbReference type="Proteomes" id="UP001187471">
    <property type="component" value="Unassembled WGS sequence"/>
</dbReference>
<proteinExistence type="predicted"/>
<feature type="compositionally biased region" description="Basic and acidic residues" evidence="1">
    <location>
        <begin position="52"/>
        <end position="88"/>
    </location>
</feature>
<feature type="compositionally biased region" description="Polar residues" evidence="1">
    <location>
        <begin position="7"/>
        <end position="17"/>
    </location>
</feature>
<reference evidence="3" key="1">
    <citation type="submission" date="2022-12" db="EMBL/GenBank/DDBJ databases">
        <title>Draft genome assemblies for two species of Escallonia (Escalloniales).</title>
        <authorList>
            <person name="Chanderbali A."/>
            <person name="Dervinis C."/>
            <person name="Anghel I."/>
            <person name="Soltis D."/>
            <person name="Soltis P."/>
            <person name="Zapata F."/>
        </authorList>
    </citation>
    <scope>NUCLEOTIDE SEQUENCE</scope>
    <source>
        <strain evidence="3">UCBG92.1500</strain>
        <tissue evidence="3">Leaf</tissue>
    </source>
</reference>
<dbReference type="PANTHER" id="PTHR22426">
    <property type="entry name" value="ARGININE_SERINE-RICH COILED-COIL PROTEIN 2"/>
    <property type="match status" value="1"/>
</dbReference>